<comment type="caution">
    <text evidence="1">The sequence shown here is derived from an EMBL/GenBank/DDBJ whole genome shotgun (WGS) entry which is preliminary data.</text>
</comment>
<accession>A0AAV4GBZ0</accession>
<dbReference type="EMBL" id="BMAT01008371">
    <property type="protein sequence ID" value="GFR83273.1"/>
    <property type="molecule type" value="Genomic_DNA"/>
</dbReference>
<keyword evidence="1" id="KW-0695">RNA-directed DNA polymerase</keyword>
<dbReference type="GO" id="GO:0003964">
    <property type="term" value="F:RNA-directed DNA polymerase activity"/>
    <property type="evidence" value="ECO:0007669"/>
    <property type="project" value="UniProtKB-KW"/>
</dbReference>
<sequence>MYADDTQVYSSSCPENLPTLVKKFATCTSHVKNSRTIVNKLKMNEDKTELLACSIDRITSTFAVDHMYIDSDKMLSSTKARNLGVYFDVKLSMTIILINHLAQIMFLELRRIKQKKM</sequence>
<reference evidence="1 2" key="1">
    <citation type="journal article" date="2021" name="Elife">
        <title>Chloroplast acquisition without the gene transfer in kleptoplastic sea slugs, Plakobranchus ocellatus.</title>
        <authorList>
            <person name="Maeda T."/>
            <person name="Takahashi S."/>
            <person name="Yoshida T."/>
            <person name="Shimamura S."/>
            <person name="Takaki Y."/>
            <person name="Nagai Y."/>
            <person name="Toyoda A."/>
            <person name="Suzuki Y."/>
            <person name="Arimoto A."/>
            <person name="Ishii H."/>
            <person name="Satoh N."/>
            <person name="Nishiyama T."/>
            <person name="Hasebe M."/>
            <person name="Maruyama T."/>
            <person name="Minagawa J."/>
            <person name="Obokata J."/>
            <person name="Shigenobu S."/>
        </authorList>
    </citation>
    <scope>NUCLEOTIDE SEQUENCE [LARGE SCALE GENOMIC DNA]</scope>
</reference>
<gene>
    <name evidence="1" type="ORF">ElyMa_004119700</name>
</gene>
<organism evidence="1 2">
    <name type="scientific">Elysia marginata</name>
    <dbReference type="NCBI Taxonomy" id="1093978"/>
    <lineage>
        <taxon>Eukaryota</taxon>
        <taxon>Metazoa</taxon>
        <taxon>Spiralia</taxon>
        <taxon>Lophotrochozoa</taxon>
        <taxon>Mollusca</taxon>
        <taxon>Gastropoda</taxon>
        <taxon>Heterobranchia</taxon>
        <taxon>Euthyneura</taxon>
        <taxon>Panpulmonata</taxon>
        <taxon>Sacoglossa</taxon>
        <taxon>Placobranchoidea</taxon>
        <taxon>Plakobranchidae</taxon>
        <taxon>Elysia</taxon>
    </lineage>
</organism>
<name>A0AAV4GBZ0_9GAST</name>
<proteinExistence type="predicted"/>
<protein>
    <submittedName>
        <fullName evidence="1">Reverse transcriptase-like protein</fullName>
    </submittedName>
</protein>
<keyword evidence="1" id="KW-0808">Transferase</keyword>
<dbReference type="AlphaFoldDB" id="A0AAV4GBZ0"/>
<evidence type="ECO:0000313" key="1">
    <source>
        <dbReference type="EMBL" id="GFR83273.1"/>
    </source>
</evidence>
<keyword evidence="2" id="KW-1185">Reference proteome</keyword>
<evidence type="ECO:0000313" key="2">
    <source>
        <dbReference type="Proteomes" id="UP000762676"/>
    </source>
</evidence>
<dbReference type="Proteomes" id="UP000762676">
    <property type="component" value="Unassembled WGS sequence"/>
</dbReference>
<keyword evidence="1" id="KW-0548">Nucleotidyltransferase</keyword>